<evidence type="ECO:0000256" key="1">
    <source>
        <dbReference type="SAM" id="MobiDB-lite"/>
    </source>
</evidence>
<feature type="region of interest" description="Disordered" evidence="1">
    <location>
        <begin position="82"/>
        <end position="101"/>
    </location>
</feature>
<organism evidence="3 4">
    <name type="scientific">Juglans regia</name>
    <name type="common">English walnut</name>
    <dbReference type="NCBI Taxonomy" id="51240"/>
    <lineage>
        <taxon>Eukaryota</taxon>
        <taxon>Viridiplantae</taxon>
        <taxon>Streptophyta</taxon>
        <taxon>Embryophyta</taxon>
        <taxon>Tracheophyta</taxon>
        <taxon>Spermatophyta</taxon>
        <taxon>Magnoliopsida</taxon>
        <taxon>eudicotyledons</taxon>
        <taxon>Gunneridae</taxon>
        <taxon>Pentapetalae</taxon>
        <taxon>rosids</taxon>
        <taxon>fabids</taxon>
        <taxon>Fagales</taxon>
        <taxon>Juglandaceae</taxon>
        <taxon>Juglans</taxon>
    </lineage>
</organism>
<reference evidence="3" key="1">
    <citation type="submission" date="2015-10" db="EMBL/GenBank/DDBJ databases">
        <authorList>
            <person name="Martinez-Garcia P.J."/>
            <person name="Crepeau M.W."/>
            <person name="Puiu D."/>
            <person name="Gonzalez-Ibeas D."/>
            <person name="Whalen J."/>
            <person name="Stevens K."/>
            <person name="Paul R."/>
            <person name="Butterfield T."/>
            <person name="Britton M."/>
            <person name="Reagan R."/>
            <person name="Chakraborty S."/>
            <person name="Walawage S.L."/>
            <person name="Vasquez-Gross H.A."/>
            <person name="Cardeno C."/>
            <person name="Famula R."/>
            <person name="Pratt K."/>
            <person name="Kuruganti S."/>
            <person name="Aradhya M.K."/>
            <person name="Leslie C.A."/>
            <person name="Dandekar A.M."/>
            <person name="Salzberg S.L."/>
            <person name="Wegrzyn J.L."/>
            <person name="Langley C.H."/>
            <person name="Neale D.B."/>
        </authorList>
    </citation>
    <scope>NUCLEOTIDE SEQUENCE</scope>
    <source>
        <tissue evidence="3">Leaves</tissue>
    </source>
</reference>
<evidence type="ECO:0000313" key="3">
    <source>
        <dbReference type="EMBL" id="KAF5442734.1"/>
    </source>
</evidence>
<protein>
    <submittedName>
        <fullName evidence="3">Uncharacterized protein</fullName>
    </submittedName>
</protein>
<dbReference type="AlphaFoldDB" id="A0A833WSL8"/>
<proteinExistence type="predicted"/>
<feature type="non-terminal residue" evidence="3">
    <location>
        <position position="1"/>
    </location>
</feature>
<keyword evidence="2" id="KW-0472">Membrane</keyword>
<accession>A0A833WSL8</accession>
<reference evidence="3" key="2">
    <citation type="submission" date="2020-03" db="EMBL/GenBank/DDBJ databases">
        <title>Walnut 2.0.</title>
        <authorList>
            <person name="Marrano A."/>
            <person name="Britton M."/>
            <person name="Zimin A.V."/>
            <person name="Zaini P.A."/>
            <person name="Workman R."/>
            <person name="Puiu D."/>
            <person name="Bianco L."/>
            <person name="Allen B.J."/>
            <person name="Troggio M."/>
            <person name="Leslie C.A."/>
            <person name="Timp W."/>
            <person name="Dendekar A."/>
            <person name="Salzberg S.L."/>
            <person name="Neale D.B."/>
        </authorList>
    </citation>
    <scope>NUCLEOTIDE SEQUENCE</scope>
    <source>
        <tissue evidence="3">Leaves</tissue>
    </source>
</reference>
<dbReference type="EMBL" id="LIHL02000016">
    <property type="protein sequence ID" value="KAF5442734.1"/>
    <property type="molecule type" value="Genomic_DNA"/>
</dbReference>
<dbReference type="Gramene" id="Jr16_05920_p3">
    <property type="protein sequence ID" value="cds.Jr16_05920_p3"/>
    <property type="gene ID" value="Jr16_05920"/>
</dbReference>
<keyword evidence="2" id="KW-0812">Transmembrane</keyword>
<dbReference type="Proteomes" id="UP000619265">
    <property type="component" value="Unassembled WGS sequence"/>
</dbReference>
<feature type="compositionally biased region" description="Basic and acidic residues" evidence="1">
    <location>
        <begin position="89"/>
        <end position="101"/>
    </location>
</feature>
<comment type="caution">
    <text evidence="3">The sequence shown here is derived from an EMBL/GenBank/DDBJ whole genome shotgun (WGS) entry which is preliminary data.</text>
</comment>
<evidence type="ECO:0000256" key="2">
    <source>
        <dbReference type="SAM" id="Phobius"/>
    </source>
</evidence>
<sequence>NGHPPSFSVSVREQLPFSFFTVSHPPSPFFVYFVFGGFFPHREREREREGGSGIVPSEAIQQTIPFHPRSMLFPVFPPSSFPLSSKFSQENKGKLLECKRN</sequence>
<feature type="transmembrane region" description="Helical" evidence="2">
    <location>
        <begin position="17"/>
        <end position="39"/>
    </location>
</feature>
<gene>
    <name evidence="3" type="ORF">F2P56_035360</name>
</gene>
<name>A0A833WSL8_JUGRE</name>
<evidence type="ECO:0000313" key="4">
    <source>
        <dbReference type="Proteomes" id="UP000619265"/>
    </source>
</evidence>
<keyword evidence="2" id="KW-1133">Transmembrane helix</keyword>